<keyword evidence="2" id="KW-1185">Reference proteome</keyword>
<accession>A0ACD3R7B0</accession>
<dbReference type="EMBL" id="CM011682">
    <property type="protein sequence ID" value="TMS15285.1"/>
    <property type="molecule type" value="Genomic_DNA"/>
</dbReference>
<proteinExistence type="predicted"/>
<evidence type="ECO:0000313" key="1">
    <source>
        <dbReference type="EMBL" id="TMS15285.1"/>
    </source>
</evidence>
<evidence type="ECO:0000313" key="2">
    <source>
        <dbReference type="Proteomes" id="UP000793456"/>
    </source>
</evidence>
<gene>
    <name evidence="1" type="ORF">E3U43_021747</name>
</gene>
<dbReference type="Proteomes" id="UP000793456">
    <property type="component" value="Chromosome IX"/>
</dbReference>
<protein>
    <submittedName>
        <fullName evidence="1">Uncharacterized protein</fullName>
    </submittedName>
</protein>
<comment type="caution">
    <text evidence="1">The sequence shown here is derived from an EMBL/GenBank/DDBJ whole genome shotgun (WGS) entry which is preliminary data.</text>
</comment>
<name>A0ACD3R7B0_LARCR</name>
<organism evidence="1 2">
    <name type="scientific">Larimichthys crocea</name>
    <name type="common">Large yellow croaker</name>
    <name type="synonym">Pseudosciaena crocea</name>
    <dbReference type="NCBI Taxonomy" id="215358"/>
    <lineage>
        <taxon>Eukaryota</taxon>
        <taxon>Metazoa</taxon>
        <taxon>Chordata</taxon>
        <taxon>Craniata</taxon>
        <taxon>Vertebrata</taxon>
        <taxon>Euteleostomi</taxon>
        <taxon>Actinopterygii</taxon>
        <taxon>Neopterygii</taxon>
        <taxon>Teleostei</taxon>
        <taxon>Neoteleostei</taxon>
        <taxon>Acanthomorphata</taxon>
        <taxon>Eupercaria</taxon>
        <taxon>Sciaenidae</taxon>
        <taxon>Larimichthys</taxon>
    </lineage>
</organism>
<sequence length="190" mass="20569">MFKTNEEKKRPPPVKVLSGQLRTAEHRRTPSGDAYAIRPGRGRSLLVSMVWMQGTVLEVQLDRNTVLLMDETGTLHCSRRKQHPQRKAVFVSRQICHGDGCHPGRLPGASHPCSEDGRPLRARHASQTDVEAGGGGAAGGAGLNAEAAGGNVAFTGGRTTCSLSCMPSWVCSIEVILDKGREKNYLRRTE</sequence>
<reference evidence="1" key="1">
    <citation type="submission" date="2018-11" db="EMBL/GenBank/DDBJ databases">
        <title>The sequence and de novo assembly of Larimichthys crocea genome using PacBio and Hi-C technologies.</title>
        <authorList>
            <person name="Xu P."/>
            <person name="Chen B."/>
            <person name="Zhou Z."/>
            <person name="Ke Q."/>
            <person name="Wu Y."/>
            <person name="Bai H."/>
            <person name="Pu F."/>
        </authorList>
    </citation>
    <scope>NUCLEOTIDE SEQUENCE</scope>
    <source>
        <tissue evidence="1">Muscle</tissue>
    </source>
</reference>